<evidence type="ECO:0000313" key="3">
    <source>
        <dbReference type="Proteomes" id="UP001233999"/>
    </source>
</evidence>
<reference evidence="2" key="2">
    <citation type="submission" date="2023-05" db="EMBL/GenBank/DDBJ databases">
        <authorList>
            <person name="Fouks B."/>
        </authorList>
    </citation>
    <scope>NUCLEOTIDE SEQUENCE</scope>
    <source>
        <strain evidence="2">Stay&amp;Tobe</strain>
        <tissue evidence="2">Testes</tissue>
    </source>
</reference>
<evidence type="ECO:0000313" key="2">
    <source>
        <dbReference type="EMBL" id="KAJ9595232.1"/>
    </source>
</evidence>
<dbReference type="AlphaFoldDB" id="A0AAD8ABG8"/>
<feature type="region of interest" description="Disordered" evidence="1">
    <location>
        <begin position="1"/>
        <end position="23"/>
    </location>
</feature>
<sequence>KTINQAQHDSCCQNRTPTNRASKHHRLLKSGFLSLGNMSLSISSSSMSRKHSD</sequence>
<feature type="compositionally biased region" description="Polar residues" evidence="1">
    <location>
        <begin position="1"/>
        <end position="20"/>
    </location>
</feature>
<dbReference type="Proteomes" id="UP001233999">
    <property type="component" value="Unassembled WGS sequence"/>
</dbReference>
<proteinExistence type="predicted"/>
<evidence type="ECO:0000256" key="1">
    <source>
        <dbReference type="SAM" id="MobiDB-lite"/>
    </source>
</evidence>
<organism evidence="2 3">
    <name type="scientific">Diploptera punctata</name>
    <name type="common">Pacific beetle cockroach</name>
    <dbReference type="NCBI Taxonomy" id="6984"/>
    <lineage>
        <taxon>Eukaryota</taxon>
        <taxon>Metazoa</taxon>
        <taxon>Ecdysozoa</taxon>
        <taxon>Arthropoda</taxon>
        <taxon>Hexapoda</taxon>
        <taxon>Insecta</taxon>
        <taxon>Pterygota</taxon>
        <taxon>Neoptera</taxon>
        <taxon>Polyneoptera</taxon>
        <taxon>Dictyoptera</taxon>
        <taxon>Blattodea</taxon>
        <taxon>Blaberoidea</taxon>
        <taxon>Blaberidae</taxon>
        <taxon>Diplopterinae</taxon>
        <taxon>Diploptera</taxon>
    </lineage>
</organism>
<feature type="non-terminal residue" evidence="2">
    <location>
        <position position="1"/>
    </location>
</feature>
<keyword evidence="3" id="KW-1185">Reference proteome</keyword>
<protein>
    <submittedName>
        <fullName evidence="2">Uncharacterized protein</fullName>
    </submittedName>
</protein>
<reference evidence="2" key="1">
    <citation type="journal article" date="2023" name="IScience">
        <title>Live-bearing cockroach genome reveals convergent evolutionary mechanisms linked to viviparity in insects and beyond.</title>
        <authorList>
            <person name="Fouks B."/>
            <person name="Harrison M.C."/>
            <person name="Mikhailova A.A."/>
            <person name="Marchal E."/>
            <person name="English S."/>
            <person name="Carruthers M."/>
            <person name="Jennings E.C."/>
            <person name="Chiamaka E.L."/>
            <person name="Frigard R.A."/>
            <person name="Pippel M."/>
            <person name="Attardo G.M."/>
            <person name="Benoit J.B."/>
            <person name="Bornberg-Bauer E."/>
            <person name="Tobe S.S."/>
        </authorList>
    </citation>
    <scope>NUCLEOTIDE SEQUENCE</scope>
    <source>
        <strain evidence="2">Stay&amp;Tobe</strain>
    </source>
</reference>
<dbReference type="EMBL" id="JASPKZ010002682">
    <property type="protein sequence ID" value="KAJ9595232.1"/>
    <property type="molecule type" value="Genomic_DNA"/>
</dbReference>
<gene>
    <name evidence="2" type="ORF">L9F63_013469</name>
</gene>
<accession>A0AAD8ABG8</accession>
<name>A0AAD8ABG8_DIPPU</name>
<comment type="caution">
    <text evidence="2">The sequence shown here is derived from an EMBL/GenBank/DDBJ whole genome shotgun (WGS) entry which is preliminary data.</text>
</comment>